<dbReference type="PANTHER" id="PTHR45713">
    <property type="entry name" value="FTP DOMAIN-CONTAINING PROTEIN"/>
    <property type="match status" value="1"/>
</dbReference>
<dbReference type="InterPro" id="IPR051941">
    <property type="entry name" value="BG_Antigen-Binding_Lectin"/>
</dbReference>
<protein>
    <submittedName>
        <fullName evidence="2">DgyrCDS14649</fullName>
    </submittedName>
</protein>
<dbReference type="Gene3D" id="2.60.120.260">
    <property type="entry name" value="Galactose-binding domain-like"/>
    <property type="match status" value="1"/>
</dbReference>
<dbReference type="SUPFAM" id="SSF49785">
    <property type="entry name" value="Galactose-binding domain-like"/>
    <property type="match status" value="1"/>
</dbReference>
<gene>
    <name evidence="2" type="ORF">DGYR_LOCUS13789</name>
</gene>
<keyword evidence="3" id="KW-1185">Reference proteome</keyword>
<feature type="chain" id="PRO_5029806107" evidence="1">
    <location>
        <begin position="20"/>
        <end position="454"/>
    </location>
</feature>
<accession>A0A7I8WED7</accession>
<evidence type="ECO:0000313" key="2">
    <source>
        <dbReference type="EMBL" id="CAD5126551.1"/>
    </source>
</evidence>
<reference evidence="2 3" key="1">
    <citation type="submission" date="2020-08" db="EMBL/GenBank/DDBJ databases">
        <authorList>
            <person name="Hejnol A."/>
        </authorList>
    </citation>
    <scope>NUCLEOTIDE SEQUENCE [LARGE SCALE GENOMIC DNA]</scope>
</reference>
<dbReference type="EMBL" id="CAJFCJ010000060">
    <property type="protein sequence ID" value="CAD5126551.1"/>
    <property type="molecule type" value="Genomic_DNA"/>
</dbReference>
<keyword evidence="1" id="KW-0732">Signal</keyword>
<proteinExistence type="predicted"/>
<organism evidence="2 3">
    <name type="scientific">Dimorphilus gyrociliatus</name>
    <dbReference type="NCBI Taxonomy" id="2664684"/>
    <lineage>
        <taxon>Eukaryota</taxon>
        <taxon>Metazoa</taxon>
        <taxon>Spiralia</taxon>
        <taxon>Lophotrochozoa</taxon>
        <taxon>Annelida</taxon>
        <taxon>Polychaeta</taxon>
        <taxon>Polychaeta incertae sedis</taxon>
        <taxon>Dinophilidae</taxon>
        <taxon>Dimorphilus</taxon>
    </lineage>
</organism>
<dbReference type="Pfam" id="PF22633">
    <property type="entry name" value="F5_F8_type_C_2"/>
    <property type="match status" value="1"/>
</dbReference>
<name>A0A7I8WED7_9ANNE</name>
<dbReference type="AlphaFoldDB" id="A0A7I8WED7"/>
<dbReference type="InterPro" id="IPR008979">
    <property type="entry name" value="Galactose-bd-like_sf"/>
</dbReference>
<comment type="caution">
    <text evidence="2">The sequence shown here is derived from an EMBL/GenBank/DDBJ whole genome shotgun (WGS) entry which is preliminary data.</text>
</comment>
<dbReference type="PANTHER" id="PTHR45713:SF6">
    <property type="entry name" value="F5_8 TYPE C DOMAIN-CONTAINING PROTEIN"/>
    <property type="match status" value="1"/>
</dbReference>
<evidence type="ECO:0000256" key="1">
    <source>
        <dbReference type="SAM" id="SignalP"/>
    </source>
</evidence>
<dbReference type="Proteomes" id="UP000549394">
    <property type="component" value="Unassembled WGS sequence"/>
</dbReference>
<feature type="signal peptide" evidence="1">
    <location>
        <begin position="1"/>
        <end position="19"/>
    </location>
</feature>
<evidence type="ECO:0000313" key="3">
    <source>
        <dbReference type="Proteomes" id="UP000549394"/>
    </source>
</evidence>
<sequence>MKDVVYFLILIYQTVTILCVEYAEEGNLIRNGPAFQSTTWDGHWAYRGNDYPIHIGYVGQKYYCTHTSHDARYGWWMADLKKSYNINRICLLNREVFPERLINFNITVKKNLYDQHENICKATQTTSVKIANTVNDYECFNCLSNSIGSFLKINQVNNAILTLCDVKVYGEFVEERDYEVINSSNFKSFHKDFIITDLINTECLTAFQQISESDLFIRINFQNQVDVLGVFILASEKKDVPATFQNIYISISDSPQTIFNPKANFLVKDYNSSFNGNHATHTFFTNSSITGSYLLINSYDKTGLRNVYMLDICSLTIYGHSNRSAKENIKHKVEAITKGSNDIKAILTDDIYYFQGITNYVSLLPSEMIKIEFSSVSVKLACITVLNMTSTSVINIELSKSAIIVNTTTIEVENTILISHTLCTEYLNTVATSIVLDSNEIERLTEVDIISNRK</sequence>
<dbReference type="OrthoDB" id="547680at2759"/>